<comment type="caution">
    <text evidence="1">The sequence shown here is derived from an EMBL/GenBank/DDBJ whole genome shotgun (WGS) entry which is preliminary data.</text>
</comment>
<reference evidence="1" key="1">
    <citation type="submission" date="2019-08" db="EMBL/GenBank/DDBJ databases">
        <authorList>
            <person name="Kucharzyk K."/>
            <person name="Murdoch R.W."/>
            <person name="Higgins S."/>
            <person name="Loffler F."/>
        </authorList>
    </citation>
    <scope>NUCLEOTIDE SEQUENCE</scope>
</reference>
<accession>A0A645G7A8</accession>
<sequence>MMRKSRYIRNTHLTLINYLNEGITTANRKASLKERYRIMVKHYGQVSTFLHHVWFAVRAVIKPEK</sequence>
<dbReference type="AlphaFoldDB" id="A0A645G7A8"/>
<organism evidence="1">
    <name type="scientific">bioreactor metagenome</name>
    <dbReference type="NCBI Taxonomy" id="1076179"/>
    <lineage>
        <taxon>unclassified sequences</taxon>
        <taxon>metagenomes</taxon>
        <taxon>ecological metagenomes</taxon>
    </lineage>
</organism>
<name>A0A645G7A8_9ZZZZ</name>
<proteinExistence type="predicted"/>
<protein>
    <submittedName>
        <fullName evidence="1">Uncharacterized protein</fullName>
    </submittedName>
</protein>
<dbReference type="EMBL" id="VSSQ01071092">
    <property type="protein sequence ID" value="MPN22777.1"/>
    <property type="molecule type" value="Genomic_DNA"/>
</dbReference>
<evidence type="ECO:0000313" key="1">
    <source>
        <dbReference type="EMBL" id="MPN22777.1"/>
    </source>
</evidence>
<gene>
    <name evidence="1" type="ORF">SDC9_170161</name>
</gene>